<organism evidence="1 2">
    <name type="scientific">Candidatus Gottesmanbacteria bacterium RBG_13_37_7</name>
    <dbReference type="NCBI Taxonomy" id="1798369"/>
    <lineage>
        <taxon>Bacteria</taxon>
        <taxon>Candidatus Gottesmaniibacteriota</taxon>
    </lineage>
</organism>
<dbReference type="Proteomes" id="UP000178230">
    <property type="component" value="Unassembled WGS sequence"/>
</dbReference>
<sequence>MKKSVFQISIFILPLILLGVAVGQVQAEPYGWSPSTDNSGGGAPQCTETYTQQAVLYEPNHWLLPKAQNRGEIRLWWHPTTEASNYNIYYGLTPGNYIYAVANVGSNQTNNYTVQYLQNKKYYFAIQANKGCGAGPISNEWMGRPPRGGYVASLAVR</sequence>
<dbReference type="AlphaFoldDB" id="A0A1F5YJ95"/>
<evidence type="ECO:0000313" key="1">
    <source>
        <dbReference type="EMBL" id="OGG00164.1"/>
    </source>
</evidence>
<accession>A0A1F5YJ95</accession>
<dbReference type="EMBL" id="MFIY01000022">
    <property type="protein sequence ID" value="OGG00164.1"/>
    <property type="molecule type" value="Genomic_DNA"/>
</dbReference>
<name>A0A1F5YJ95_9BACT</name>
<gene>
    <name evidence="1" type="ORF">A2Y99_02305</name>
</gene>
<comment type="caution">
    <text evidence="1">The sequence shown here is derived from an EMBL/GenBank/DDBJ whole genome shotgun (WGS) entry which is preliminary data.</text>
</comment>
<dbReference type="SUPFAM" id="SSF49265">
    <property type="entry name" value="Fibronectin type III"/>
    <property type="match status" value="1"/>
</dbReference>
<proteinExistence type="predicted"/>
<evidence type="ECO:0008006" key="3">
    <source>
        <dbReference type="Google" id="ProtNLM"/>
    </source>
</evidence>
<dbReference type="InterPro" id="IPR013783">
    <property type="entry name" value="Ig-like_fold"/>
</dbReference>
<evidence type="ECO:0000313" key="2">
    <source>
        <dbReference type="Proteomes" id="UP000178230"/>
    </source>
</evidence>
<dbReference type="InterPro" id="IPR036116">
    <property type="entry name" value="FN3_sf"/>
</dbReference>
<dbReference type="Gene3D" id="2.60.40.10">
    <property type="entry name" value="Immunoglobulins"/>
    <property type="match status" value="1"/>
</dbReference>
<reference evidence="1 2" key="1">
    <citation type="journal article" date="2016" name="Nat. Commun.">
        <title>Thousands of microbial genomes shed light on interconnected biogeochemical processes in an aquifer system.</title>
        <authorList>
            <person name="Anantharaman K."/>
            <person name="Brown C.T."/>
            <person name="Hug L.A."/>
            <person name="Sharon I."/>
            <person name="Castelle C.J."/>
            <person name="Probst A.J."/>
            <person name="Thomas B.C."/>
            <person name="Singh A."/>
            <person name="Wilkins M.J."/>
            <person name="Karaoz U."/>
            <person name="Brodie E.L."/>
            <person name="Williams K.H."/>
            <person name="Hubbard S.S."/>
            <person name="Banfield J.F."/>
        </authorList>
    </citation>
    <scope>NUCLEOTIDE SEQUENCE [LARGE SCALE GENOMIC DNA]</scope>
</reference>
<protein>
    <recommendedName>
        <fullName evidence="3">Fibronectin type-III domain-containing protein</fullName>
    </recommendedName>
</protein>